<dbReference type="GO" id="GO:0016747">
    <property type="term" value="F:acyltransferase activity, transferring groups other than amino-acyl groups"/>
    <property type="evidence" value="ECO:0007669"/>
    <property type="project" value="InterPro"/>
</dbReference>
<evidence type="ECO:0000259" key="3">
    <source>
        <dbReference type="PROSITE" id="PS51186"/>
    </source>
</evidence>
<dbReference type="InterPro" id="IPR050832">
    <property type="entry name" value="Bact_Acetyltransf"/>
</dbReference>
<protein>
    <submittedName>
        <fullName evidence="4">Ribosomal protein S18 acetylase RimI</fullName>
    </submittedName>
</protein>
<evidence type="ECO:0000256" key="1">
    <source>
        <dbReference type="ARBA" id="ARBA00022679"/>
    </source>
</evidence>
<dbReference type="Pfam" id="PF00583">
    <property type="entry name" value="Acetyltransf_1"/>
    <property type="match status" value="1"/>
</dbReference>
<dbReference type="EMBL" id="FOCM01000014">
    <property type="protein sequence ID" value="SEO13668.1"/>
    <property type="molecule type" value="Genomic_DNA"/>
</dbReference>
<keyword evidence="4" id="KW-0689">Ribosomal protein</keyword>
<gene>
    <name evidence="4" type="ORF">SAMN04488011_11417</name>
</gene>
<dbReference type="InterPro" id="IPR000182">
    <property type="entry name" value="GNAT_dom"/>
</dbReference>
<keyword evidence="4" id="KW-0687">Ribonucleoprotein</keyword>
<sequence length="160" mass="17736">MHDITPATPDDLDAIRDLHTASWADAYARFVPDEALDRLGPEMAERWATLPEGVLCARDGDRLAGFIRLKTRQGWPYIDNLHTRPDLRGQGIGASLMRAGFARLRAEGAGRAWLTVIDGNTAARRFYVSQGGHEGARMVERVLGHPTATRPVLWLRLPGQ</sequence>
<proteinExistence type="predicted"/>
<dbReference type="PROSITE" id="PS51186">
    <property type="entry name" value="GNAT"/>
    <property type="match status" value="1"/>
</dbReference>
<name>A0A1H8M8X5_9RHOB</name>
<dbReference type="AlphaFoldDB" id="A0A1H8M8X5"/>
<keyword evidence="5" id="KW-1185">Reference proteome</keyword>
<dbReference type="Gene3D" id="3.40.630.30">
    <property type="match status" value="1"/>
</dbReference>
<reference evidence="5" key="1">
    <citation type="submission" date="2016-10" db="EMBL/GenBank/DDBJ databases">
        <authorList>
            <person name="Varghese N."/>
            <person name="Submissions S."/>
        </authorList>
    </citation>
    <scope>NUCLEOTIDE SEQUENCE [LARGE SCALE GENOMIC DNA]</scope>
    <source>
        <strain evidence="5">DSM 26893</strain>
    </source>
</reference>
<dbReference type="SUPFAM" id="SSF55729">
    <property type="entry name" value="Acyl-CoA N-acyltransferases (Nat)"/>
    <property type="match status" value="1"/>
</dbReference>
<dbReference type="GO" id="GO:0005840">
    <property type="term" value="C:ribosome"/>
    <property type="evidence" value="ECO:0007669"/>
    <property type="project" value="UniProtKB-KW"/>
</dbReference>
<accession>A0A1H8M8X5</accession>
<feature type="domain" description="N-acetyltransferase" evidence="3">
    <location>
        <begin position="2"/>
        <end position="156"/>
    </location>
</feature>
<evidence type="ECO:0000256" key="2">
    <source>
        <dbReference type="ARBA" id="ARBA00023315"/>
    </source>
</evidence>
<dbReference type="InterPro" id="IPR016181">
    <property type="entry name" value="Acyl_CoA_acyltransferase"/>
</dbReference>
<keyword evidence="2" id="KW-0012">Acyltransferase</keyword>
<evidence type="ECO:0000313" key="5">
    <source>
        <dbReference type="Proteomes" id="UP000199372"/>
    </source>
</evidence>
<dbReference type="OrthoDB" id="273614at2"/>
<dbReference type="CDD" id="cd04301">
    <property type="entry name" value="NAT_SF"/>
    <property type="match status" value="1"/>
</dbReference>
<dbReference type="Proteomes" id="UP000199372">
    <property type="component" value="Unassembled WGS sequence"/>
</dbReference>
<organism evidence="4 5">
    <name type="scientific">Palleronia pelagia</name>
    <dbReference type="NCBI Taxonomy" id="387096"/>
    <lineage>
        <taxon>Bacteria</taxon>
        <taxon>Pseudomonadati</taxon>
        <taxon>Pseudomonadota</taxon>
        <taxon>Alphaproteobacteria</taxon>
        <taxon>Rhodobacterales</taxon>
        <taxon>Roseobacteraceae</taxon>
        <taxon>Palleronia</taxon>
    </lineage>
</organism>
<dbReference type="RefSeq" id="WP_091846822.1">
    <property type="nucleotide sequence ID" value="NZ_FOCM01000014.1"/>
</dbReference>
<evidence type="ECO:0000313" key="4">
    <source>
        <dbReference type="EMBL" id="SEO13668.1"/>
    </source>
</evidence>
<keyword evidence="1" id="KW-0808">Transferase</keyword>
<dbReference type="PANTHER" id="PTHR43877">
    <property type="entry name" value="AMINOALKYLPHOSPHONATE N-ACETYLTRANSFERASE-RELATED-RELATED"/>
    <property type="match status" value="1"/>
</dbReference>